<reference evidence="2" key="1">
    <citation type="submission" date="2018-05" db="EMBL/GenBank/DDBJ databases">
        <authorList>
            <person name="Lanie J.A."/>
            <person name="Ng W.-L."/>
            <person name="Kazmierczak K.M."/>
            <person name="Andrzejewski T.M."/>
            <person name="Davidsen T.M."/>
            <person name="Wayne K.J."/>
            <person name="Tettelin H."/>
            <person name="Glass J.I."/>
            <person name="Rusch D."/>
            <person name="Podicherti R."/>
            <person name="Tsui H.-C.T."/>
            <person name="Winkler M.E."/>
        </authorList>
    </citation>
    <scope>NUCLEOTIDE SEQUENCE</scope>
</reference>
<organism evidence="2">
    <name type="scientific">marine metagenome</name>
    <dbReference type="NCBI Taxonomy" id="408172"/>
    <lineage>
        <taxon>unclassified sequences</taxon>
        <taxon>metagenomes</taxon>
        <taxon>ecological metagenomes</taxon>
    </lineage>
</organism>
<proteinExistence type="predicted"/>
<accession>A0A382AGK3</accession>
<name>A0A382AGK3_9ZZZZ</name>
<gene>
    <name evidence="2" type="ORF">METZ01_LOCUS153353</name>
</gene>
<sequence>MPEGNKSKVSGDRVESNSPATNFPGISVDSEWFDCLVEKSGLGVDIRRFQSPIEPGGLGIHKV</sequence>
<dbReference type="AlphaFoldDB" id="A0A382AGK3"/>
<feature type="compositionally biased region" description="Basic and acidic residues" evidence="1">
    <location>
        <begin position="1"/>
        <end position="15"/>
    </location>
</feature>
<feature type="region of interest" description="Disordered" evidence="1">
    <location>
        <begin position="1"/>
        <end position="23"/>
    </location>
</feature>
<dbReference type="EMBL" id="UINC01025257">
    <property type="protein sequence ID" value="SVB00499.1"/>
    <property type="molecule type" value="Genomic_DNA"/>
</dbReference>
<evidence type="ECO:0000256" key="1">
    <source>
        <dbReference type="SAM" id="MobiDB-lite"/>
    </source>
</evidence>
<evidence type="ECO:0000313" key="2">
    <source>
        <dbReference type="EMBL" id="SVB00499.1"/>
    </source>
</evidence>
<protein>
    <submittedName>
        <fullName evidence="2">Uncharacterized protein</fullName>
    </submittedName>
</protein>